<feature type="transmembrane region" description="Helical" evidence="1">
    <location>
        <begin position="32"/>
        <end position="52"/>
    </location>
</feature>
<protein>
    <submittedName>
        <fullName evidence="2">Uncharacterized protein</fullName>
    </submittedName>
</protein>
<reference evidence="2 3" key="1">
    <citation type="submission" date="2024-06" db="EMBL/GenBank/DDBJ databases">
        <title>Genomic Encyclopedia of Type Strains, Phase IV (KMG-IV): sequencing the most valuable type-strain genomes for metagenomic binning, comparative biology and taxonomic classification.</title>
        <authorList>
            <person name="Goeker M."/>
        </authorList>
    </citation>
    <scope>NUCLEOTIDE SEQUENCE [LARGE SCALE GENOMIC DNA]</scope>
    <source>
        <strain evidence="2 3">DSM 29846</strain>
    </source>
</reference>
<name>A0ABV2HYP2_9HYPH</name>
<keyword evidence="1" id="KW-0472">Membrane</keyword>
<sequence length="179" mass="19935">MRRGLLPVTPLRPSSFRLGNRLRDALPSTGTAGVGALLWGMAMGASAFRNLLLYNWETSDRVRLVVFLYFIGGALAFPVGLTLARLVSRGRHWETALAAAFVCLLGATLGFTGGLFALQYRSYYAEWHAPAFTLTWAFEYVFTVLTALYQFVVLGVRLYFPLGFLALAVASIWFARQRR</sequence>
<gene>
    <name evidence="2" type="ORF">ABID26_005171</name>
</gene>
<feature type="transmembrane region" description="Helical" evidence="1">
    <location>
        <begin position="64"/>
        <end position="84"/>
    </location>
</feature>
<feature type="transmembrane region" description="Helical" evidence="1">
    <location>
        <begin position="158"/>
        <end position="175"/>
    </location>
</feature>
<evidence type="ECO:0000256" key="1">
    <source>
        <dbReference type="SAM" id="Phobius"/>
    </source>
</evidence>
<keyword evidence="1" id="KW-0812">Transmembrane</keyword>
<dbReference type="Proteomes" id="UP001549036">
    <property type="component" value="Unassembled WGS sequence"/>
</dbReference>
<proteinExistence type="predicted"/>
<evidence type="ECO:0000313" key="2">
    <source>
        <dbReference type="EMBL" id="MET3595759.1"/>
    </source>
</evidence>
<keyword evidence="3" id="KW-1185">Reference proteome</keyword>
<comment type="caution">
    <text evidence="2">The sequence shown here is derived from an EMBL/GenBank/DDBJ whole genome shotgun (WGS) entry which is preliminary data.</text>
</comment>
<keyword evidence="1" id="KW-1133">Transmembrane helix</keyword>
<dbReference type="EMBL" id="JBEPLM010000011">
    <property type="protein sequence ID" value="MET3595759.1"/>
    <property type="molecule type" value="Genomic_DNA"/>
</dbReference>
<organism evidence="2 3">
    <name type="scientific">Mesorhizobium shonense</name>
    <dbReference type="NCBI Taxonomy" id="1209948"/>
    <lineage>
        <taxon>Bacteria</taxon>
        <taxon>Pseudomonadati</taxon>
        <taxon>Pseudomonadota</taxon>
        <taxon>Alphaproteobacteria</taxon>
        <taxon>Hyphomicrobiales</taxon>
        <taxon>Phyllobacteriaceae</taxon>
        <taxon>Mesorhizobium</taxon>
    </lineage>
</organism>
<feature type="transmembrane region" description="Helical" evidence="1">
    <location>
        <begin position="130"/>
        <end position="152"/>
    </location>
</feature>
<evidence type="ECO:0000313" key="3">
    <source>
        <dbReference type="Proteomes" id="UP001549036"/>
    </source>
</evidence>
<accession>A0ABV2HYP2</accession>
<feature type="transmembrane region" description="Helical" evidence="1">
    <location>
        <begin position="96"/>
        <end position="118"/>
    </location>
</feature>
<dbReference type="RefSeq" id="WP_292299046.1">
    <property type="nucleotide sequence ID" value="NZ_JBEPLM010000011.1"/>
</dbReference>